<dbReference type="InterPro" id="IPR001387">
    <property type="entry name" value="Cro/C1-type_HTH"/>
</dbReference>
<keyword evidence="3" id="KW-1185">Reference proteome</keyword>
<gene>
    <name evidence="2" type="ORF">SAE02_18970</name>
</gene>
<dbReference type="SUPFAM" id="SSF47413">
    <property type="entry name" value="lambda repressor-like DNA-binding domains"/>
    <property type="match status" value="1"/>
</dbReference>
<dbReference type="SMART" id="SM00530">
    <property type="entry name" value="HTH_XRE"/>
    <property type="match status" value="1"/>
</dbReference>
<comment type="caution">
    <text evidence="2">The sequence shown here is derived from an EMBL/GenBank/DDBJ whole genome shotgun (WGS) entry which is preliminary data.</text>
</comment>
<dbReference type="Gene3D" id="1.10.260.40">
    <property type="entry name" value="lambda repressor-like DNA-binding domains"/>
    <property type="match status" value="1"/>
</dbReference>
<dbReference type="RefSeq" id="WP_052830869.1">
    <property type="nucleotide sequence ID" value="NZ_BJYZ01000007.1"/>
</dbReference>
<evidence type="ECO:0000313" key="3">
    <source>
        <dbReference type="Proteomes" id="UP000321523"/>
    </source>
</evidence>
<organism evidence="2 3">
    <name type="scientific">Skermanella aerolata</name>
    <dbReference type="NCBI Taxonomy" id="393310"/>
    <lineage>
        <taxon>Bacteria</taxon>
        <taxon>Pseudomonadati</taxon>
        <taxon>Pseudomonadota</taxon>
        <taxon>Alphaproteobacteria</taxon>
        <taxon>Rhodospirillales</taxon>
        <taxon>Azospirillaceae</taxon>
        <taxon>Skermanella</taxon>
    </lineage>
</organism>
<dbReference type="InterPro" id="IPR010982">
    <property type="entry name" value="Lambda_DNA-bd_dom_sf"/>
</dbReference>
<dbReference type="OrthoDB" id="8481778at2"/>
<dbReference type="CDD" id="cd00093">
    <property type="entry name" value="HTH_XRE"/>
    <property type="match status" value="1"/>
</dbReference>
<accession>A0A512DMQ5</accession>
<sequence length="84" mass="9262">MLDLLGIGERIAVERKALGLTQTQLAQRSRTSRATITALETGAQRELGFNKIMAILTVLGLDLRLTAANAGQQTLEDLQRERDR</sequence>
<dbReference type="EMBL" id="BJYZ01000007">
    <property type="protein sequence ID" value="GEO37749.1"/>
    <property type="molecule type" value="Genomic_DNA"/>
</dbReference>
<dbReference type="PROSITE" id="PS50943">
    <property type="entry name" value="HTH_CROC1"/>
    <property type="match status" value="1"/>
</dbReference>
<dbReference type="Pfam" id="PF01381">
    <property type="entry name" value="HTH_3"/>
    <property type="match status" value="1"/>
</dbReference>
<evidence type="ECO:0000259" key="1">
    <source>
        <dbReference type="PROSITE" id="PS50943"/>
    </source>
</evidence>
<protein>
    <recommendedName>
        <fullName evidence="1">HTH cro/C1-type domain-containing protein</fullName>
    </recommendedName>
</protein>
<feature type="domain" description="HTH cro/C1-type" evidence="1">
    <location>
        <begin position="11"/>
        <end position="66"/>
    </location>
</feature>
<proteinExistence type="predicted"/>
<dbReference type="GO" id="GO:0003677">
    <property type="term" value="F:DNA binding"/>
    <property type="evidence" value="ECO:0007669"/>
    <property type="project" value="InterPro"/>
</dbReference>
<dbReference type="AlphaFoldDB" id="A0A512DMQ5"/>
<reference evidence="2 3" key="1">
    <citation type="submission" date="2019-07" db="EMBL/GenBank/DDBJ databases">
        <title>Whole genome shotgun sequence of Skermanella aerolata NBRC 106429.</title>
        <authorList>
            <person name="Hosoyama A."/>
            <person name="Uohara A."/>
            <person name="Ohji S."/>
            <person name="Ichikawa N."/>
        </authorList>
    </citation>
    <scope>NUCLEOTIDE SEQUENCE [LARGE SCALE GENOMIC DNA]</scope>
    <source>
        <strain evidence="2 3">NBRC 106429</strain>
    </source>
</reference>
<evidence type="ECO:0000313" key="2">
    <source>
        <dbReference type="EMBL" id="GEO37749.1"/>
    </source>
</evidence>
<name>A0A512DMQ5_9PROT</name>
<dbReference type="Proteomes" id="UP000321523">
    <property type="component" value="Unassembled WGS sequence"/>
</dbReference>